<accession>A0ABR9KAJ3</accession>
<proteinExistence type="predicted"/>
<reference evidence="2 3" key="1">
    <citation type="submission" date="2020-10" db="EMBL/GenBank/DDBJ databases">
        <title>Sequencing the genomes of 1000 actinobacteria strains.</title>
        <authorList>
            <person name="Klenk H.-P."/>
        </authorList>
    </citation>
    <scope>NUCLEOTIDE SEQUENCE [LARGE SCALE GENOMIC DNA]</scope>
    <source>
        <strain evidence="2 3">DSM 43748</strain>
    </source>
</reference>
<dbReference type="Pfam" id="PF14759">
    <property type="entry name" value="Reductase_C"/>
    <property type="match status" value="1"/>
</dbReference>
<evidence type="ECO:0000313" key="3">
    <source>
        <dbReference type="Proteomes" id="UP000661607"/>
    </source>
</evidence>
<dbReference type="Proteomes" id="UP000661607">
    <property type="component" value="Unassembled WGS sequence"/>
</dbReference>
<evidence type="ECO:0000313" key="2">
    <source>
        <dbReference type="EMBL" id="MBE1559043.1"/>
    </source>
</evidence>
<dbReference type="Gene3D" id="3.30.390.30">
    <property type="match status" value="1"/>
</dbReference>
<keyword evidence="3" id="KW-1185">Reference proteome</keyword>
<comment type="caution">
    <text evidence="2">The sequence shown here is derived from an EMBL/GenBank/DDBJ whole genome shotgun (WGS) entry which is preliminary data.</text>
</comment>
<dbReference type="InterPro" id="IPR016156">
    <property type="entry name" value="FAD/NAD-linked_Rdtase_dimer_sf"/>
</dbReference>
<dbReference type="SUPFAM" id="SSF55424">
    <property type="entry name" value="FAD/NAD-linked reductases, dimerisation (C-terminal) domain"/>
    <property type="match status" value="1"/>
</dbReference>
<evidence type="ECO:0000259" key="1">
    <source>
        <dbReference type="Pfam" id="PF14759"/>
    </source>
</evidence>
<dbReference type="EMBL" id="JADBEF010000001">
    <property type="protein sequence ID" value="MBE1559043.1"/>
    <property type="molecule type" value="Genomic_DNA"/>
</dbReference>
<dbReference type="InterPro" id="IPR028202">
    <property type="entry name" value="Reductase_C"/>
</dbReference>
<sequence length="70" mass="6974">MHGARIQSAGLPQLADEARLVAGAFEDGSFAVGLARSGVLVGAVAVNSPKDLIKLKRGITAGSSLDAVTA</sequence>
<name>A0ABR9KAJ3_9ACTN</name>
<gene>
    <name evidence="2" type="ORF">H4W81_001822</name>
</gene>
<feature type="domain" description="Reductase C-terminal" evidence="1">
    <location>
        <begin position="2"/>
        <end position="68"/>
    </location>
</feature>
<protein>
    <recommendedName>
        <fullName evidence="1">Reductase C-terminal domain-containing protein</fullName>
    </recommendedName>
</protein>
<organism evidence="2 3">
    <name type="scientific">Nonomuraea africana</name>
    <dbReference type="NCBI Taxonomy" id="46171"/>
    <lineage>
        <taxon>Bacteria</taxon>
        <taxon>Bacillati</taxon>
        <taxon>Actinomycetota</taxon>
        <taxon>Actinomycetes</taxon>
        <taxon>Streptosporangiales</taxon>
        <taxon>Streptosporangiaceae</taxon>
        <taxon>Nonomuraea</taxon>
    </lineage>
</organism>
<dbReference type="RefSeq" id="WP_192774376.1">
    <property type="nucleotide sequence ID" value="NZ_BAAASY010000041.1"/>
</dbReference>